<evidence type="ECO:0000313" key="3">
    <source>
        <dbReference type="EMBL" id="TFU29220.1"/>
    </source>
</evidence>
<proteinExistence type="predicted"/>
<dbReference type="InterPro" id="IPR022385">
    <property type="entry name" value="Rhs_assc_core"/>
</dbReference>
<feature type="non-terminal residue" evidence="3">
    <location>
        <position position="523"/>
    </location>
</feature>
<dbReference type="AlphaFoldDB" id="A0A4Y9FL05"/>
<feature type="domain" description="Teneurin-like YD-shell" evidence="2">
    <location>
        <begin position="71"/>
        <end position="208"/>
    </location>
</feature>
<dbReference type="InterPro" id="IPR006530">
    <property type="entry name" value="YD"/>
</dbReference>
<organism evidence="3 4">
    <name type="scientific">Streptococcus acidominimus</name>
    <dbReference type="NCBI Taxonomy" id="1326"/>
    <lineage>
        <taxon>Bacteria</taxon>
        <taxon>Bacillati</taxon>
        <taxon>Bacillota</taxon>
        <taxon>Bacilli</taxon>
        <taxon>Lactobacillales</taxon>
        <taxon>Streptococcaceae</taxon>
        <taxon>Streptococcus</taxon>
    </lineage>
</organism>
<dbReference type="InterPro" id="IPR056823">
    <property type="entry name" value="TEN-like_YD-shell"/>
</dbReference>
<protein>
    <recommendedName>
        <fullName evidence="2">Teneurin-like YD-shell domain-containing protein</fullName>
    </recommendedName>
</protein>
<sequence length="523" mass="59685">KTTYSYNEAGDMTEVKRGDGTKSFLTYDQAHRVTELRHLDKKDKLISSYAYEYDDGNYITKETITQDGETLIQAYTYDSLGQVETMTVSSKAGKELSKLTYTYDLAGNKLTSVAEVDGKKEETRFTYDDNNRLTQLENKDGITTYTYDQNGNRISSKKNDEQLDYIYDTENRLLAVKDKQGLLMAALYDGDDNRVFTASRKEGKYTYQLFKREEKKKSPYTAPNGEEHSLFWYGFSQNVLQALSSLPQTVGTIWHEIFDDVSTAYHKKVAKDRANEEGLVVNPPSIGELPGGGEVTYASQVKDVLIPYTTREDSFNYYEERNYVNDINRQHTEVLQTYDRELKAKETYTYGHGRTSYHNHEMRDQYHYLTNQAGSSTGLTKDGVAVASTSYTLYGSTTETTDTTGNPYAYNGEARDITGFDYLRARYYDSQAGTFLTEDSYQGQLTNPLSQNRYSYVHNNPVNYTDPSGHVRKRGTKSKKVKKTKKTETLYPIFPSGTSILDQQRIIADTQKAKGLIEAQKRF</sequence>
<gene>
    <name evidence="3" type="ORF">E4U01_10460</name>
</gene>
<accession>A0A4Y9FL05</accession>
<feature type="non-terminal residue" evidence="3">
    <location>
        <position position="1"/>
    </location>
</feature>
<name>A0A4Y9FL05_STRAI</name>
<evidence type="ECO:0000313" key="4">
    <source>
        <dbReference type="Proteomes" id="UP000297747"/>
    </source>
</evidence>
<evidence type="ECO:0000259" key="2">
    <source>
        <dbReference type="Pfam" id="PF25023"/>
    </source>
</evidence>
<keyword evidence="1" id="KW-0677">Repeat</keyword>
<evidence type="ECO:0000256" key="1">
    <source>
        <dbReference type="ARBA" id="ARBA00022737"/>
    </source>
</evidence>
<dbReference type="Gene3D" id="2.180.10.10">
    <property type="entry name" value="RHS repeat-associated core"/>
    <property type="match status" value="2"/>
</dbReference>
<dbReference type="InterPro" id="IPR050708">
    <property type="entry name" value="T6SS_VgrG/RHS"/>
</dbReference>
<dbReference type="PANTHER" id="PTHR32305">
    <property type="match status" value="1"/>
</dbReference>
<dbReference type="Proteomes" id="UP000297747">
    <property type="component" value="Unassembled WGS sequence"/>
</dbReference>
<dbReference type="NCBIfam" id="TIGR01643">
    <property type="entry name" value="YD_repeat_2x"/>
    <property type="match status" value="1"/>
</dbReference>
<dbReference type="NCBIfam" id="TIGR03696">
    <property type="entry name" value="Rhs_assc_core"/>
    <property type="match status" value="1"/>
</dbReference>
<dbReference type="Pfam" id="PF25023">
    <property type="entry name" value="TEN_YD-shell"/>
    <property type="match status" value="1"/>
</dbReference>
<dbReference type="EMBL" id="SPQA01000096">
    <property type="protein sequence ID" value="TFU29220.1"/>
    <property type="molecule type" value="Genomic_DNA"/>
</dbReference>
<comment type="caution">
    <text evidence="3">The sequence shown here is derived from an EMBL/GenBank/DDBJ whole genome shotgun (WGS) entry which is preliminary data.</text>
</comment>
<dbReference type="PANTHER" id="PTHR32305:SF17">
    <property type="entry name" value="TRNA NUCLEASE WAPA"/>
    <property type="match status" value="1"/>
</dbReference>
<reference evidence="3 4" key="1">
    <citation type="submission" date="2019-03" db="EMBL/GenBank/DDBJ databases">
        <title>Diversity of the mouse oral microbiome.</title>
        <authorList>
            <person name="Joseph S."/>
            <person name="Aduse-Opoku J."/>
            <person name="Curtis M."/>
            <person name="Wade W."/>
            <person name="Hashim A."/>
        </authorList>
    </citation>
    <scope>NUCLEOTIDE SEQUENCE [LARGE SCALE GENOMIC DNA]</scope>
    <source>
        <strain evidence="3 4">HT4</strain>
    </source>
</reference>